<dbReference type="Gene3D" id="3.40.50.720">
    <property type="entry name" value="NAD(P)-binding Rossmann-like Domain"/>
    <property type="match status" value="1"/>
</dbReference>
<proteinExistence type="inferred from homology"/>
<dbReference type="PANTHER" id="PTHR43157">
    <property type="entry name" value="PHOSPHATIDYLINOSITOL-GLYCAN BIOSYNTHESIS CLASS F PROTEIN-RELATED"/>
    <property type="match status" value="1"/>
</dbReference>
<name>A0A2V4A1E9_9BACT</name>
<evidence type="ECO:0000313" key="3">
    <source>
        <dbReference type="EMBL" id="PXY02323.1"/>
    </source>
</evidence>
<dbReference type="Pfam" id="PF00106">
    <property type="entry name" value="adh_short"/>
    <property type="match status" value="1"/>
</dbReference>
<sequence>MKKTILITGSTDGIGKLTATKLAADDHEVYLHGRNQNKLDALIAEIKSVTGNESVKGFTADFSDFESVKQMTQQVNGELSKLDVLINNAGVYHSAESHNKNGLEMRFVVNYFAQVLFTNELLPLLKKSNQARVINLSSAAQSSISFGALIGEENIGVSDAYAQSKLALTMWSFHMAQEEPDLTIVPVNPGSLLNTKMVKEAFGNSWSSVDKGADILIALGVSDEYVDVSGKYFDNDRGSFGMAHPDAYDKTIVDELMELTHKIVG</sequence>
<dbReference type="RefSeq" id="WP_110360140.1">
    <property type="nucleotide sequence ID" value="NZ_QFLI01000002.1"/>
</dbReference>
<keyword evidence="1" id="KW-0560">Oxidoreductase</keyword>
<dbReference type="InterPro" id="IPR002347">
    <property type="entry name" value="SDR_fam"/>
</dbReference>
<organism evidence="3 4">
    <name type="scientific">Marinifilum breve</name>
    <dbReference type="NCBI Taxonomy" id="2184082"/>
    <lineage>
        <taxon>Bacteria</taxon>
        <taxon>Pseudomonadati</taxon>
        <taxon>Bacteroidota</taxon>
        <taxon>Bacteroidia</taxon>
        <taxon>Marinilabiliales</taxon>
        <taxon>Marinifilaceae</taxon>
    </lineage>
</organism>
<dbReference type="OrthoDB" id="597510at2"/>
<protein>
    <submittedName>
        <fullName evidence="3">Short-chain dehydrogenase</fullName>
    </submittedName>
</protein>
<dbReference type="EMBL" id="QFLI01000002">
    <property type="protein sequence ID" value="PXY02323.1"/>
    <property type="molecule type" value="Genomic_DNA"/>
</dbReference>
<evidence type="ECO:0000313" key="4">
    <source>
        <dbReference type="Proteomes" id="UP000248079"/>
    </source>
</evidence>
<dbReference type="AlphaFoldDB" id="A0A2V4A1E9"/>
<comment type="caution">
    <text evidence="3">The sequence shown here is derived from an EMBL/GenBank/DDBJ whole genome shotgun (WGS) entry which is preliminary data.</text>
</comment>
<keyword evidence="4" id="KW-1185">Reference proteome</keyword>
<comment type="similarity">
    <text evidence="2">Belongs to the short-chain dehydrogenases/reductases (SDR) family.</text>
</comment>
<evidence type="ECO:0000256" key="1">
    <source>
        <dbReference type="ARBA" id="ARBA00023002"/>
    </source>
</evidence>
<dbReference type="PRINTS" id="PR00081">
    <property type="entry name" value="GDHRDH"/>
</dbReference>
<dbReference type="PANTHER" id="PTHR43157:SF31">
    <property type="entry name" value="PHOSPHATIDYLINOSITOL-GLYCAN BIOSYNTHESIS CLASS F PROTEIN"/>
    <property type="match status" value="1"/>
</dbReference>
<evidence type="ECO:0000256" key="2">
    <source>
        <dbReference type="RuleBase" id="RU000363"/>
    </source>
</evidence>
<dbReference type="GO" id="GO:0016491">
    <property type="term" value="F:oxidoreductase activity"/>
    <property type="evidence" value="ECO:0007669"/>
    <property type="project" value="UniProtKB-KW"/>
</dbReference>
<dbReference type="Proteomes" id="UP000248079">
    <property type="component" value="Unassembled WGS sequence"/>
</dbReference>
<dbReference type="InterPro" id="IPR020904">
    <property type="entry name" value="Sc_DH/Rdtase_CS"/>
</dbReference>
<gene>
    <name evidence="3" type="ORF">DF185_06655</name>
</gene>
<accession>A0A2V4A1E9</accession>
<dbReference type="PRINTS" id="PR00080">
    <property type="entry name" value="SDRFAMILY"/>
</dbReference>
<dbReference type="InterPro" id="IPR036291">
    <property type="entry name" value="NAD(P)-bd_dom_sf"/>
</dbReference>
<reference evidence="3 4" key="1">
    <citation type="submission" date="2018-05" db="EMBL/GenBank/DDBJ databases">
        <title>Marinifilum breve JC075T sp. nov., a marine bacterium isolated from Yongle Blue Hole in the South China Sea.</title>
        <authorList>
            <person name="Fu T."/>
        </authorList>
    </citation>
    <scope>NUCLEOTIDE SEQUENCE [LARGE SCALE GENOMIC DNA]</scope>
    <source>
        <strain evidence="3 4">JC075</strain>
    </source>
</reference>
<dbReference type="SUPFAM" id="SSF51735">
    <property type="entry name" value="NAD(P)-binding Rossmann-fold domains"/>
    <property type="match status" value="1"/>
</dbReference>
<dbReference type="PROSITE" id="PS00061">
    <property type="entry name" value="ADH_SHORT"/>
    <property type="match status" value="1"/>
</dbReference>